<proteinExistence type="predicted"/>
<comment type="caution">
    <text evidence="2">The sequence shown here is derived from an EMBL/GenBank/DDBJ whole genome shotgun (WGS) entry which is preliminary data.</text>
</comment>
<gene>
    <name evidence="2" type="ORF">LJD61_09640</name>
</gene>
<evidence type="ECO:0000256" key="1">
    <source>
        <dbReference type="SAM" id="Phobius"/>
    </source>
</evidence>
<dbReference type="RefSeq" id="WP_255227323.1">
    <property type="nucleotide sequence ID" value="NZ_JAJEKE010000007.1"/>
</dbReference>
<accession>A0ABT1NGS6</accession>
<keyword evidence="3" id="KW-1185">Reference proteome</keyword>
<keyword evidence="1" id="KW-0812">Transmembrane</keyword>
<evidence type="ECO:0008006" key="4">
    <source>
        <dbReference type="Google" id="ProtNLM"/>
    </source>
</evidence>
<organism evidence="2 3">
    <name type="scientific">Lutispora saccharofermentans</name>
    <dbReference type="NCBI Taxonomy" id="3024236"/>
    <lineage>
        <taxon>Bacteria</taxon>
        <taxon>Bacillati</taxon>
        <taxon>Bacillota</taxon>
        <taxon>Clostridia</taxon>
        <taxon>Lutisporales</taxon>
        <taxon>Lutisporaceae</taxon>
        <taxon>Lutispora</taxon>
    </lineage>
</organism>
<dbReference type="EMBL" id="JAJEKE010000007">
    <property type="protein sequence ID" value="MCQ1529804.1"/>
    <property type="molecule type" value="Genomic_DNA"/>
</dbReference>
<name>A0ABT1NGS6_9FIRM</name>
<evidence type="ECO:0000313" key="2">
    <source>
        <dbReference type="EMBL" id="MCQ1529804.1"/>
    </source>
</evidence>
<evidence type="ECO:0000313" key="3">
    <source>
        <dbReference type="Proteomes" id="UP001651880"/>
    </source>
</evidence>
<protein>
    <recommendedName>
        <fullName evidence="4">Prepilin-type N-terminal cleavage/methylation domain-containing protein</fullName>
    </recommendedName>
</protein>
<keyword evidence="1" id="KW-1133">Transmembrane helix</keyword>
<reference evidence="2 3" key="1">
    <citation type="submission" date="2021-10" db="EMBL/GenBank/DDBJ databases">
        <title>Lutispora strain m25 sp. nov., a thermophilic, non-spore-forming bacterium isolated from a lab-scale methanogenic bioreactor digesting anaerobic sludge.</title>
        <authorList>
            <person name="El Houari A."/>
            <person name="Mcdonald J."/>
        </authorList>
    </citation>
    <scope>NUCLEOTIDE SEQUENCE [LARGE SCALE GENOMIC DNA]</scope>
    <source>
        <strain evidence="3">m25</strain>
    </source>
</reference>
<keyword evidence="1" id="KW-0472">Membrane</keyword>
<feature type="transmembrane region" description="Helical" evidence="1">
    <location>
        <begin position="20"/>
        <end position="40"/>
    </location>
</feature>
<sequence>MIEYDKKTICKTKGFTLVELVIVVPFIALIFILAYNMFFLTQRSFRSVAQSYDAAEELRIFQTNIQKEANQAKKGEEAKDVLHRISQEELYIYTDVDDDNIPEIVRYRLVNKKILRDVKKAMGNEYPYSYSASSFGAAKPVLSKVVNTDIFSAQEVVKEPKSNQEAKDHRKKLKLKLVLSKEGYTENIEIQTYLVSKSRTEAE</sequence>
<dbReference type="Proteomes" id="UP001651880">
    <property type="component" value="Unassembled WGS sequence"/>
</dbReference>